<name>A0A8C9H8D6_9PRIM</name>
<dbReference type="AlphaFoldDB" id="A0A8C9H8D6"/>
<sequence length="380" mass="44161">MNIDAKILNKILANQIQQHIKKLIHQDQVGFIPGMQGWFNIRRSINVIQHINRTKDKNHMIISIDEEKAFYKIQQPFMLKPLNKLGLDGMYLKIIRAIYDKPTANIILNGQKLEAFPLKTGTRQGCPLSPLLFNIVLEVLARAIRQEKEIKGIQLGKGLKLSLFADDMIVYLENPTVSAQNLLKLISNFSEVSGYKINVQKSQAFLYTGNRQTESQIMAKTPKAMATKAKIDKWDLIKLKSFYTAKETTIRVNRQPTEWEKIFAIYSSDKGLISRTYKELKQIYKKKNNPIKKWAKDMNRHFSKEDIHTANRHMKKCSSSLTIREMQIKTTMRYHLTPVRMAIIKKSGNNRCWRGCGEIGTLLHCWWDCKLVQPLWKTVW</sequence>
<dbReference type="Ensembl" id="ENSPTET00000018979.1">
    <property type="protein sequence ID" value="ENSPTEP00000012616.1"/>
    <property type="gene ID" value="ENSPTEG00000014159.1"/>
</dbReference>
<dbReference type="GO" id="GO:0003964">
    <property type="term" value="F:RNA-directed DNA polymerase activity"/>
    <property type="evidence" value="ECO:0007669"/>
    <property type="project" value="UniProtKB-EC"/>
</dbReference>
<dbReference type="PANTHER" id="PTHR19446">
    <property type="entry name" value="REVERSE TRANSCRIPTASES"/>
    <property type="match status" value="1"/>
</dbReference>
<keyword evidence="4" id="KW-1185">Reference proteome</keyword>
<evidence type="ECO:0000313" key="4">
    <source>
        <dbReference type="Proteomes" id="UP000694416"/>
    </source>
</evidence>
<dbReference type="InterPro" id="IPR000477">
    <property type="entry name" value="RT_dom"/>
</dbReference>
<protein>
    <recommendedName>
        <fullName evidence="1">RNA-directed DNA polymerase</fullName>
        <ecNumber evidence="1">2.7.7.49</ecNumber>
    </recommendedName>
</protein>
<dbReference type="Pfam" id="PF00078">
    <property type="entry name" value="RVT_1"/>
    <property type="match status" value="1"/>
</dbReference>
<dbReference type="EC" id="2.7.7.49" evidence="1"/>
<feature type="domain" description="Reverse transcriptase" evidence="2">
    <location>
        <begin position="1"/>
        <end position="222"/>
    </location>
</feature>
<dbReference type="CDD" id="cd01650">
    <property type="entry name" value="RT_nLTR_like"/>
    <property type="match status" value="1"/>
</dbReference>
<evidence type="ECO:0000259" key="2">
    <source>
        <dbReference type="PROSITE" id="PS50878"/>
    </source>
</evidence>
<dbReference type="PROSITE" id="PS50878">
    <property type="entry name" value="RT_POL"/>
    <property type="match status" value="1"/>
</dbReference>
<evidence type="ECO:0000256" key="1">
    <source>
        <dbReference type="ARBA" id="ARBA00012493"/>
    </source>
</evidence>
<reference evidence="3" key="1">
    <citation type="submission" date="2025-08" db="UniProtKB">
        <authorList>
            <consortium name="Ensembl"/>
        </authorList>
    </citation>
    <scope>IDENTIFICATION</scope>
</reference>
<dbReference type="SUPFAM" id="SSF56672">
    <property type="entry name" value="DNA/RNA polymerases"/>
    <property type="match status" value="1"/>
</dbReference>
<accession>A0A8C9H8D6</accession>
<proteinExistence type="predicted"/>
<evidence type="ECO:0000313" key="3">
    <source>
        <dbReference type="Ensembl" id="ENSPTEP00000012616.1"/>
    </source>
</evidence>
<dbReference type="InterPro" id="IPR043502">
    <property type="entry name" value="DNA/RNA_pol_sf"/>
</dbReference>
<dbReference type="Proteomes" id="UP000694416">
    <property type="component" value="Unplaced"/>
</dbReference>
<reference evidence="3" key="2">
    <citation type="submission" date="2025-09" db="UniProtKB">
        <authorList>
            <consortium name="Ensembl"/>
        </authorList>
    </citation>
    <scope>IDENTIFICATION</scope>
</reference>
<organism evidence="3 4">
    <name type="scientific">Piliocolobus tephrosceles</name>
    <name type="common">Ugandan red Colobus</name>
    <dbReference type="NCBI Taxonomy" id="591936"/>
    <lineage>
        <taxon>Eukaryota</taxon>
        <taxon>Metazoa</taxon>
        <taxon>Chordata</taxon>
        <taxon>Craniata</taxon>
        <taxon>Vertebrata</taxon>
        <taxon>Euteleostomi</taxon>
        <taxon>Mammalia</taxon>
        <taxon>Eutheria</taxon>
        <taxon>Euarchontoglires</taxon>
        <taxon>Primates</taxon>
        <taxon>Haplorrhini</taxon>
        <taxon>Catarrhini</taxon>
        <taxon>Cercopithecidae</taxon>
        <taxon>Colobinae</taxon>
        <taxon>Piliocolobus</taxon>
    </lineage>
</organism>